<sequence length="50" mass="5840">MKLQHDHPLGLCLIAAGRGNTIPLKETLDQPDPTWLQFRCRLDKLEPFRR</sequence>
<dbReference type="EMBL" id="BNJG01000002">
    <property type="protein sequence ID" value="GHO58178.1"/>
    <property type="molecule type" value="Genomic_DNA"/>
</dbReference>
<evidence type="ECO:0000313" key="1">
    <source>
        <dbReference type="EMBL" id="GHO58178.1"/>
    </source>
</evidence>
<keyword evidence="2" id="KW-1185">Reference proteome</keyword>
<comment type="caution">
    <text evidence="1">The sequence shown here is derived from an EMBL/GenBank/DDBJ whole genome shotgun (WGS) entry which is preliminary data.</text>
</comment>
<accession>A0ABQ3UZS6</accession>
<reference evidence="1 2" key="1">
    <citation type="journal article" date="2021" name="Int. J. Syst. Evol. Microbiol.">
        <title>Reticulibacter mediterranei gen. nov., sp. nov., within the new family Reticulibacteraceae fam. nov., and Ktedonospora formicarum gen. nov., sp. nov., Ktedonobacter robiniae sp. nov., Dictyobacter formicarum sp. nov. and Dictyobacter arantiisoli sp. nov., belonging to the class Ktedonobacteria.</title>
        <authorList>
            <person name="Yabe S."/>
            <person name="Zheng Y."/>
            <person name="Wang C.M."/>
            <person name="Sakai Y."/>
            <person name="Abe K."/>
            <person name="Yokota A."/>
            <person name="Donadio S."/>
            <person name="Cavaletti L."/>
            <person name="Monciardini P."/>
        </authorList>
    </citation>
    <scope>NUCLEOTIDE SEQUENCE [LARGE SCALE GENOMIC DNA]</scope>
    <source>
        <strain evidence="1 2">SOSP1-30</strain>
    </source>
</reference>
<proteinExistence type="predicted"/>
<name>A0ABQ3UZS6_9CHLR</name>
<gene>
    <name evidence="1" type="ORF">KSB_66530</name>
</gene>
<evidence type="ECO:0000313" key="2">
    <source>
        <dbReference type="Proteomes" id="UP000654345"/>
    </source>
</evidence>
<organism evidence="1 2">
    <name type="scientific">Ktedonobacter robiniae</name>
    <dbReference type="NCBI Taxonomy" id="2778365"/>
    <lineage>
        <taxon>Bacteria</taxon>
        <taxon>Bacillati</taxon>
        <taxon>Chloroflexota</taxon>
        <taxon>Ktedonobacteria</taxon>
        <taxon>Ktedonobacterales</taxon>
        <taxon>Ktedonobacteraceae</taxon>
        <taxon>Ktedonobacter</taxon>
    </lineage>
</organism>
<protein>
    <submittedName>
        <fullName evidence="1">Uncharacterized protein</fullName>
    </submittedName>
</protein>
<dbReference type="Proteomes" id="UP000654345">
    <property type="component" value="Unassembled WGS sequence"/>
</dbReference>
<dbReference type="RefSeq" id="WP_236038566.1">
    <property type="nucleotide sequence ID" value="NZ_BNJG01000002.1"/>
</dbReference>